<accession>A0A176K3L0</accession>
<dbReference type="Pfam" id="PF19567">
    <property type="entry name" value="CpsB_CapC"/>
    <property type="match status" value="1"/>
</dbReference>
<evidence type="ECO:0000256" key="2">
    <source>
        <dbReference type="ARBA" id="ARBA00013064"/>
    </source>
</evidence>
<evidence type="ECO:0000256" key="4">
    <source>
        <dbReference type="ARBA" id="ARBA00051722"/>
    </source>
</evidence>
<dbReference type="GO" id="GO:0030145">
    <property type="term" value="F:manganese ion binding"/>
    <property type="evidence" value="ECO:0007669"/>
    <property type="project" value="InterPro"/>
</dbReference>
<name>A0A176K3L0_9BACT</name>
<dbReference type="InterPro" id="IPR016195">
    <property type="entry name" value="Pol/histidinol_Pase-like"/>
</dbReference>
<dbReference type="Proteomes" id="UP000077339">
    <property type="component" value="Unassembled WGS sequence"/>
</dbReference>
<protein>
    <recommendedName>
        <fullName evidence="2">protein-tyrosine-phosphatase</fullName>
        <ecNumber evidence="2">3.1.3.48</ecNumber>
    </recommendedName>
</protein>
<comment type="similarity">
    <text evidence="1">Belongs to the metallo-dependent hydrolases superfamily. CpsB/CapC family.</text>
</comment>
<evidence type="ECO:0000256" key="3">
    <source>
        <dbReference type="ARBA" id="ARBA00022801"/>
    </source>
</evidence>
<evidence type="ECO:0000313" key="6">
    <source>
        <dbReference type="Proteomes" id="UP000077339"/>
    </source>
</evidence>
<dbReference type="PANTHER" id="PTHR39181:SF1">
    <property type="entry name" value="TYROSINE-PROTEIN PHOSPHATASE YWQE"/>
    <property type="match status" value="1"/>
</dbReference>
<dbReference type="OrthoDB" id="9788539at2"/>
<dbReference type="STRING" id="1453497.AT15_03515"/>
<keyword evidence="6" id="KW-1185">Reference proteome</keyword>
<proteinExistence type="inferred from homology"/>
<sequence length="227" mass="26433">MNIDFHCHLLPGVDDGCKTLEESLQIVGEMKNRGVEKLVLTPHLYSPKVPTDINRIKDTFEKTREHFNEMGVDVELGAEIFLLEKLSSKPLLPLGDSKYLLIELPDFEPAYLFEELLELQKKDFYIVLAHVERYVYLFKDDFSKRSFFGNKFVQTKLLKLKDMGVFFQVNWNSLIRKEKRAQYLLKNGFLDFISSDKHSLKDGRDIIDFRSKFIESLKVDEPVFGGA</sequence>
<dbReference type="InterPro" id="IPR016667">
    <property type="entry name" value="Caps_polysacc_synth_CpsB/CapC"/>
</dbReference>
<dbReference type="PATRIC" id="fig|1453497.3.peg.694"/>
<reference evidence="5 6" key="1">
    <citation type="submission" date="2014-02" db="EMBL/GenBank/DDBJ databases">
        <title>Kosmotoga genome sequencing.</title>
        <authorList>
            <person name="Pollo S.M."/>
            <person name="Charchuk R."/>
            <person name="Nesbo C.L."/>
        </authorList>
    </citation>
    <scope>NUCLEOTIDE SEQUENCE [LARGE SCALE GENOMIC DNA]</scope>
    <source>
        <strain evidence="5 6">S304</strain>
    </source>
</reference>
<dbReference type="RefSeq" id="WP_068345595.1">
    <property type="nucleotide sequence ID" value="NZ_JFHK01000002.1"/>
</dbReference>
<dbReference type="Gene3D" id="3.20.20.140">
    <property type="entry name" value="Metal-dependent hydrolases"/>
    <property type="match status" value="1"/>
</dbReference>
<dbReference type="SUPFAM" id="SSF89550">
    <property type="entry name" value="PHP domain-like"/>
    <property type="match status" value="1"/>
</dbReference>
<comment type="caution">
    <text evidence="5">The sequence shown here is derived from an EMBL/GenBank/DDBJ whole genome shotgun (WGS) entry which is preliminary data.</text>
</comment>
<organism evidence="5 6">
    <name type="scientific">Kosmotoga arenicorallina S304</name>
    <dbReference type="NCBI Taxonomy" id="1453497"/>
    <lineage>
        <taxon>Bacteria</taxon>
        <taxon>Thermotogati</taxon>
        <taxon>Thermotogota</taxon>
        <taxon>Thermotogae</taxon>
        <taxon>Kosmotogales</taxon>
        <taxon>Kosmotogaceae</taxon>
        <taxon>Kosmotoga</taxon>
    </lineage>
</organism>
<comment type="catalytic activity">
    <reaction evidence="4">
        <text>O-phospho-L-tyrosyl-[protein] + H2O = L-tyrosyl-[protein] + phosphate</text>
        <dbReference type="Rhea" id="RHEA:10684"/>
        <dbReference type="Rhea" id="RHEA-COMP:10136"/>
        <dbReference type="Rhea" id="RHEA-COMP:20101"/>
        <dbReference type="ChEBI" id="CHEBI:15377"/>
        <dbReference type="ChEBI" id="CHEBI:43474"/>
        <dbReference type="ChEBI" id="CHEBI:46858"/>
        <dbReference type="ChEBI" id="CHEBI:61978"/>
        <dbReference type="EC" id="3.1.3.48"/>
    </reaction>
</comment>
<evidence type="ECO:0000313" key="5">
    <source>
        <dbReference type="EMBL" id="OAA31905.1"/>
    </source>
</evidence>
<dbReference type="GO" id="GO:0004725">
    <property type="term" value="F:protein tyrosine phosphatase activity"/>
    <property type="evidence" value="ECO:0007669"/>
    <property type="project" value="UniProtKB-EC"/>
</dbReference>
<dbReference type="AlphaFoldDB" id="A0A176K3L0"/>
<dbReference type="PANTHER" id="PTHR39181">
    <property type="entry name" value="TYROSINE-PROTEIN PHOSPHATASE YWQE"/>
    <property type="match status" value="1"/>
</dbReference>
<dbReference type="EMBL" id="JFHK01000002">
    <property type="protein sequence ID" value="OAA31905.1"/>
    <property type="molecule type" value="Genomic_DNA"/>
</dbReference>
<gene>
    <name evidence="5" type="ORF">AT15_03515</name>
</gene>
<keyword evidence="3" id="KW-0378">Hydrolase</keyword>
<dbReference type="EC" id="3.1.3.48" evidence="2"/>
<dbReference type="PIRSF" id="PIRSF016557">
    <property type="entry name" value="Caps_synth_CpsB"/>
    <property type="match status" value="1"/>
</dbReference>
<evidence type="ECO:0000256" key="1">
    <source>
        <dbReference type="ARBA" id="ARBA00005750"/>
    </source>
</evidence>